<dbReference type="Proteomes" id="UP000178880">
    <property type="component" value="Unassembled WGS sequence"/>
</dbReference>
<keyword evidence="9" id="KW-0547">Nucleotide-binding</keyword>
<keyword evidence="1 6" id="KW-0963">Cytoplasm</keyword>
<comment type="caution">
    <text evidence="9">The sequence shown here is derived from an EMBL/GenBank/DDBJ whole genome shotgun (WGS) entry which is preliminary data.</text>
</comment>
<dbReference type="InterPro" id="IPR003583">
    <property type="entry name" value="Hlx-hairpin-Hlx_DNA-bd_motif"/>
</dbReference>
<feature type="region of interest" description="Domain III" evidence="6">
    <location>
        <begin position="149"/>
        <end position="192"/>
    </location>
</feature>
<dbReference type="CDD" id="cd14332">
    <property type="entry name" value="UBA_RuvA_C"/>
    <property type="match status" value="1"/>
</dbReference>
<keyword evidence="5 6" id="KW-0234">DNA repair</keyword>
<dbReference type="SUPFAM" id="SSF47781">
    <property type="entry name" value="RuvA domain 2-like"/>
    <property type="match status" value="1"/>
</dbReference>
<dbReference type="Pfam" id="PF01330">
    <property type="entry name" value="RuvA_N"/>
    <property type="match status" value="1"/>
</dbReference>
<evidence type="ECO:0000259" key="8">
    <source>
        <dbReference type="SMART" id="SM00278"/>
    </source>
</evidence>
<keyword evidence="4 6" id="KW-0233">DNA recombination</keyword>
<dbReference type="GO" id="GO:0005737">
    <property type="term" value="C:cytoplasm"/>
    <property type="evidence" value="ECO:0007669"/>
    <property type="project" value="UniProtKB-SubCell"/>
</dbReference>
<dbReference type="Gene3D" id="2.40.50.140">
    <property type="entry name" value="Nucleic acid-binding proteins"/>
    <property type="match status" value="1"/>
</dbReference>
<comment type="subunit">
    <text evidence="6">Homotetramer. Forms an RuvA(8)-RuvB(12)-Holliday junction (HJ) complex. HJ DNA is sandwiched between 2 RuvA tetramers; dsDNA enters through RuvA and exits via RuvB. An RuvB hexamer assembles on each DNA strand where it exits the tetramer. Each RuvB hexamer is contacted by two RuvA subunits (via domain III) on 2 adjacent RuvB subunits; this complex drives branch migration. In the full resolvosome a probable DNA-RuvA(4)-RuvB(12)-RuvC(2) complex forms which resolves the HJ.</text>
</comment>
<feature type="region of interest" description="Domain I" evidence="6">
    <location>
        <begin position="1"/>
        <end position="64"/>
    </location>
</feature>
<protein>
    <recommendedName>
        <fullName evidence="6">Holliday junction branch migration complex subunit RuvA</fullName>
    </recommendedName>
</protein>
<dbReference type="GO" id="GO:0009378">
    <property type="term" value="F:four-way junction helicase activity"/>
    <property type="evidence" value="ECO:0007669"/>
    <property type="project" value="InterPro"/>
</dbReference>
<keyword evidence="7" id="KW-0175">Coiled coil</keyword>
<comment type="similarity">
    <text evidence="6">Belongs to the RuvA family.</text>
</comment>
<evidence type="ECO:0000313" key="9">
    <source>
        <dbReference type="EMBL" id="OGY99816.1"/>
    </source>
</evidence>
<keyword evidence="9" id="KW-0378">Hydrolase</keyword>
<dbReference type="NCBIfam" id="TIGR00084">
    <property type="entry name" value="ruvA"/>
    <property type="match status" value="1"/>
</dbReference>
<dbReference type="InterPro" id="IPR000085">
    <property type="entry name" value="RuvA"/>
</dbReference>
<comment type="caution">
    <text evidence="6">Lacks conserved residue(s) required for the propagation of feature annotation.</text>
</comment>
<keyword evidence="2 6" id="KW-0227">DNA damage</keyword>
<accession>A0A1G2CF10</accession>
<reference evidence="9 10" key="1">
    <citation type="journal article" date="2016" name="Nat. Commun.">
        <title>Thousands of microbial genomes shed light on interconnected biogeochemical processes in an aquifer system.</title>
        <authorList>
            <person name="Anantharaman K."/>
            <person name="Brown C.T."/>
            <person name="Hug L.A."/>
            <person name="Sharon I."/>
            <person name="Castelle C.J."/>
            <person name="Probst A.J."/>
            <person name="Thomas B.C."/>
            <person name="Singh A."/>
            <person name="Wilkins M.J."/>
            <person name="Karaoz U."/>
            <person name="Brodie E.L."/>
            <person name="Williams K.H."/>
            <person name="Hubbard S.S."/>
            <person name="Banfield J.F."/>
        </authorList>
    </citation>
    <scope>NUCLEOTIDE SEQUENCE [LARGE SCALE GENOMIC DNA]</scope>
</reference>
<dbReference type="GO" id="GO:0000400">
    <property type="term" value="F:four-way junction DNA binding"/>
    <property type="evidence" value="ECO:0007669"/>
    <property type="project" value="UniProtKB-UniRule"/>
</dbReference>
<feature type="domain" description="Helix-hairpin-helix DNA-binding motif class 1" evidence="8">
    <location>
        <begin position="73"/>
        <end position="92"/>
    </location>
</feature>
<keyword evidence="3 6" id="KW-0238">DNA-binding</keyword>
<feature type="domain" description="Helix-hairpin-helix DNA-binding motif class 1" evidence="8">
    <location>
        <begin position="108"/>
        <end position="127"/>
    </location>
</feature>
<keyword evidence="9" id="KW-0347">Helicase</keyword>
<evidence type="ECO:0000256" key="5">
    <source>
        <dbReference type="ARBA" id="ARBA00023204"/>
    </source>
</evidence>
<dbReference type="SUPFAM" id="SSF46929">
    <property type="entry name" value="DNA helicase RuvA subunit, C-terminal domain"/>
    <property type="match status" value="1"/>
</dbReference>
<dbReference type="InterPro" id="IPR010994">
    <property type="entry name" value="RuvA_2-like"/>
</dbReference>
<evidence type="ECO:0000313" key="10">
    <source>
        <dbReference type="Proteomes" id="UP000178880"/>
    </source>
</evidence>
<name>A0A1G2CF10_9BACT</name>
<proteinExistence type="inferred from homology"/>
<comment type="domain">
    <text evidence="6">Has three domains with a flexible linker between the domains II and III and assumes an 'L' shape. Domain III is highly mobile and contacts RuvB.</text>
</comment>
<dbReference type="GO" id="GO:0048476">
    <property type="term" value="C:Holliday junction resolvase complex"/>
    <property type="evidence" value="ECO:0007669"/>
    <property type="project" value="UniProtKB-UniRule"/>
</dbReference>
<dbReference type="HAMAP" id="MF_00031">
    <property type="entry name" value="DNA_HJ_migration_RuvA"/>
    <property type="match status" value="1"/>
</dbReference>
<dbReference type="STRING" id="1798650.A2945_02360"/>
<dbReference type="Gene3D" id="1.10.8.10">
    <property type="entry name" value="DNA helicase RuvA subunit, C-terminal domain"/>
    <property type="match status" value="1"/>
</dbReference>
<dbReference type="Pfam" id="PF14520">
    <property type="entry name" value="HHH_5"/>
    <property type="match status" value="1"/>
</dbReference>
<comment type="function">
    <text evidence="6">The RuvA-RuvB-RuvC complex processes Holliday junction (HJ) DNA during genetic recombination and DNA repair, while the RuvA-RuvB complex plays an important role in the rescue of blocked DNA replication forks via replication fork reversal (RFR). RuvA specifically binds to HJ cruciform DNA, conferring on it an open structure. The RuvB hexamer acts as an ATP-dependent pump, pulling dsDNA into and through the RuvAB complex. HJ branch migration allows RuvC to scan DNA until it finds its consensus sequence, where it cleaves and resolves the cruciform DNA.</text>
</comment>
<dbReference type="GO" id="GO:0009379">
    <property type="term" value="C:Holliday junction helicase complex"/>
    <property type="evidence" value="ECO:0007669"/>
    <property type="project" value="InterPro"/>
</dbReference>
<comment type="subcellular location">
    <subcellularLocation>
        <location evidence="6">Cytoplasm</location>
    </subcellularLocation>
</comment>
<dbReference type="Gene3D" id="1.10.150.20">
    <property type="entry name" value="5' to 3' exonuclease, C-terminal subdomain"/>
    <property type="match status" value="1"/>
</dbReference>
<dbReference type="InterPro" id="IPR011114">
    <property type="entry name" value="RuvA_C"/>
</dbReference>
<dbReference type="SUPFAM" id="SSF50249">
    <property type="entry name" value="Nucleic acid-binding proteins"/>
    <property type="match status" value="1"/>
</dbReference>
<dbReference type="InterPro" id="IPR013849">
    <property type="entry name" value="DNA_helicase_Holl-junc_RuvA_I"/>
</dbReference>
<feature type="coiled-coil region" evidence="7">
    <location>
        <begin position="161"/>
        <end position="188"/>
    </location>
</feature>
<gene>
    <name evidence="6" type="primary">ruvA</name>
    <name evidence="9" type="ORF">A2945_02360</name>
</gene>
<evidence type="ECO:0000256" key="2">
    <source>
        <dbReference type="ARBA" id="ARBA00022763"/>
    </source>
</evidence>
<evidence type="ECO:0000256" key="6">
    <source>
        <dbReference type="HAMAP-Rule" id="MF_00031"/>
    </source>
</evidence>
<evidence type="ECO:0000256" key="4">
    <source>
        <dbReference type="ARBA" id="ARBA00023172"/>
    </source>
</evidence>
<sequence length="192" mass="20719">MVYSIFGKLALKSDHFAVVEVAGLGLKVFASRRTIDAFPVLGTAVKMFCHLHVREDALDLFGFPTAEELAFFELLISVSGVGPKSALSIMDVAELKNLSAAIKEGRPDLLTKASGVGRKTAERIILDLKSRVSSDKSEMTVGKMDADVDLVETLVGLGYRRDQAKAALGKVDEKITNLEERLKAALKILGGK</sequence>
<dbReference type="InterPro" id="IPR036267">
    <property type="entry name" value="RuvA_C_sf"/>
</dbReference>
<dbReference type="AlphaFoldDB" id="A0A1G2CF10"/>
<dbReference type="InterPro" id="IPR012340">
    <property type="entry name" value="NA-bd_OB-fold"/>
</dbReference>
<evidence type="ECO:0000256" key="1">
    <source>
        <dbReference type="ARBA" id="ARBA00022490"/>
    </source>
</evidence>
<keyword evidence="9" id="KW-0067">ATP-binding</keyword>
<dbReference type="EMBL" id="MHLA01000013">
    <property type="protein sequence ID" value="OGY99816.1"/>
    <property type="molecule type" value="Genomic_DNA"/>
</dbReference>
<dbReference type="GO" id="GO:0005524">
    <property type="term" value="F:ATP binding"/>
    <property type="evidence" value="ECO:0007669"/>
    <property type="project" value="InterPro"/>
</dbReference>
<dbReference type="GO" id="GO:0006281">
    <property type="term" value="P:DNA repair"/>
    <property type="evidence" value="ECO:0007669"/>
    <property type="project" value="UniProtKB-UniRule"/>
</dbReference>
<evidence type="ECO:0000256" key="7">
    <source>
        <dbReference type="SAM" id="Coils"/>
    </source>
</evidence>
<dbReference type="SMART" id="SM00278">
    <property type="entry name" value="HhH1"/>
    <property type="match status" value="2"/>
</dbReference>
<dbReference type="Pfam" id="PF07499">
    <property type="entry name" value="RuvA_C"/>
    <property type="match status" value="1"/>
</dbReference>
<evidence type="ECO:0000256" key="3">
    <source>
        <dbReference type="ARBA" id="ARBA00023125"/>
    </source>
</evidence>
<dbReference type="GO" id="GO:0006310">
    <property type="term" value="P:DNA recombination"/>
    <property type="evidence" value="ECO:0007669"/>
    <property type="project" value="UniProtKB-UniRule"/>
</dbReference>
<organism evidence="9 10">
    <name type="scientific">Candidatus Liptonbacteria bacterium RIFCSPLOWO2_01_FULL_52_25</name>
    <dbReference type="NCBI Taxonomy" id="1798650"/>
    <lineage>
        <taxon>Bacteria</taxon>
        <taxon>Candidatus Liptoniibacteriota</taxon>
    </lineage>
</organism>